<dbReference type="Proteomes" id="UP000664859">
    <property type="component" value="Unassembled WGS sequence"/>
</dbReference>
<evidence type="ECO:0000256" key="7">
    <source>
        <dbReference type="SAM" id="SignalP"/>
    </source>
</evidence>
<comment type="similarity">
    <text evidence="2">Belongs to the peroxisomal membrane protein PXMP2/4 family.</text>
</comment>
<comment type="subcellular location">
    <subcellularLocation>
        <location evidence="1">Membrane</location>
        <topology evidence="1">Multi-pass membrane protein</topology>
    </subcellularLocation>
</comment>
<gene>
    <name evidence="8" type="ORF">JKP88DRAFT_198950</name>
</gene>
<proteinExistence type="inferred from homology"/>
<dbReference type="InterPro" id="IPR007248">
    <property type="entry name" value="Mpv17_PMP22"/>
</dbReference>
<keyword evidence="4" id="KW-1133">Transmembrane helix</keyword>
<feature type="region of interest" description="Disordered" evidence="6">
    <location>
        <begin position="41"/>
        <end position="93"/>
    </location>
</feature>
<dbReference type="AlphaFoldDB" id="A0A836CEJ0"/>
<evidence type="ECO:0000256" key="2">
    <source>
        <dbReference type="ARBA" id="ARBA00006824"/>
    </source>
</evidence>
<dbReference type="GO" id="GO:0005737">
    <property type="term" value="C:cytoplasm"/>
    <property type="evidence" value="ECO:0007669"/>
    <property type="project" value="TreeGrafter"/>
</dbReference>
<feature type="signal peptide" evidence="7">
    <location>
        <begin position="1"/>
        <end position="23"/>
    </location>
</feature>
<dbReference type="EMBL" id="JAFCMP010000201">
    <property type="protein sequence ID" value="KAG5183550.1"/>
    <property type="molecule type" value="Genomic_DNA"/>
</dbReference>
<evidence type="ECO:0000256" key="4">
    <source>
        <dbReference type="ARBA" id="ARBA00022989"/>
    </source>
</evidence>
<dbReference type="PANTHER" id="PTHR11266">
    <property type="entry name" value="PEROXISOMAL MEMBRANE PROTEIN 2, PXMP2 MPV17"/>
    <property type="match status" value="1"/>
</dbReference>
<name>A0A836CEJ0_9STRA</name>
<protein>
    <submittedName>
        <fullName evidence="8">Protein required for ethanol metabolism</fullName>
    </submittedName>
</protein>
<accession>A0A836CEJ0</accession>
<feature type="compositionally biased region" description="Acidic residues" evidence="6">
    <location>
        <begin position="41"/>
        <end position="52"/>
    </location>
</feature>
<dbReference type="Pfam" id="PF04117">
    <property type="entry name" value="Mpv17_PMP22"/>
    <property type="match status" value="1"/>
</dbReference>
<evidence type="ECO:0000313" key="9">
    <source>
        <dbReference type="Proteomes" id="UP000664859"/>
    </source>
</evidence>
<keyword evidence="5" id="KW-0472">Membrane</keyword>
<keyword evidence="7" id="KW-0732">Signal</keyword>
<sequence>MVARSRLLLLLLAIVLAVCTVHCQDGGAAVSDAIADESDGFGEASVDVDPEEAAAASSSDDDADSAAAEADDASPAPEADEEEAQETEADVLEPVHAIENKVQEVVGGAKDAVADVAGKPSSDWQCKFSWASKRCEPRAYCEYKYQFLDATPSESCRRKGVLKAKHALHSGALVSPAAAVGGATALFAADLAVIATTPALKKAPLLTNVVQGFALFLSGDTYFQVIEQGWASKIGYSLARAAKAGVIGALNNGLVHFTYYKWIDRHFPYHKFTVDRWGPKDGTKYKLIVAWTKYWLEWPTIGVYKIASSFALTALMNNDLKALPEKFSKRFMLTWLRSLQVWPLYDTFAYAYIPTDHRPLFNTFMSIAWGGYLSHISQPEAKVEETEEAAAAVPARDEL</sequence>
<evidence type="ECO:0000313" key="8">
    <source>
        <dbReference type="EMBL" id="KAG5183550.1"/>
    </source>
</evidence>
<evidence type="ECO:0000256" key="5">
    <source>
        <dbReference type="ARBA" id="ARBA00023136"/>
    </source>
</evidence>
<dbReference type="GO" id="GO:0016020">
    <property type="term" value="C:membrane"/>
    <property type="evidence" value="ECO:0007669"/>
    <property type="project" value="UniProtKB-SubCell"/>
</dbReference>
<feature type="compositionally biased region" description="Acidic residues" evidence="6">
    <location>
        <begin position="59"/>
        <end position="91"/>
    </location>
</feature>
<evidence type="ECO:0000256" key="1">
    <source>
        <dbReference type="ARBA" id="ARBA00004141"/>
    </source>
</evidence>
<keyword evidence="9" id="KW-1185">Reference proteome</keyword>
<feature type="chain" id="PRO_5033009460" evidence="7">
    <location>
        <begin position="24"/>
        <end position="399"/>
    </location>
</feature>
<evidence type="ECO:0000256" key="6">
    <source>
        <dbReference type="SAM" id="MobiDB-lite"/>
    </source>
</evidence>
<reference evidence="8" key="1">
    <citation type="submission" date="2021-02" db="EMBL/GenBank/DDBJ databases">
        <title>First Annotated Genome of the Yellow-green Alga Tribonema minus.</title>
        <authorList>
            <person name="Mahan K.M."/>
        </authorList>
    </citation>
    <scope>NUCLEOTIDE SEQUENCE</scope>
    <source>
        <strain evidence="8">UTEX B ZZ1240</strain>
    </source>
</reference>
<dbReference type="OrthoDB" id="195096at2759"/>
<comment type="caution">
    <text evidence="8">The sequence shown here is derived from an EMBL/GenBank/DDBJ whole genome shotgun (WGS) entry which is preliminary data.</text>
</comment>
<evidence type="ECO:0000256" key="3">
    <source>
        <dbReference type="ARBA" id="ARBA00022692"/>
    </source>
</evidence>
<dbReference type="PANTHER" id="PTHR11266:SF17">
    <property type="entry name" value="PROTEIN MPV17"/>
    <property type="match status" value="1"/>
</dbReference>
<keyword evidence="3" id="KW-0812">Transmembrane</keyword>
<organism evidence="8 9">
    <name type="scientific">Tribonema minus</name>
    <dbReference type="NCBI Taxonomy" id="303371"/>
    <lineage>
        <taxon>Eukaryota</taxon>
        <taxon>Sar</taxon>
        <taxon>Stramenopiles</taxon>
        <taxon>Ochrophyta</taxon>
        <taxon>PX clade</taxon>
        <taxon>Xanthophyceae</taxon>
        <taxon>Tribonematales</taxon>
        <taxon>Tribonemataceae</taxon>
        <taxon>Tribonema</taxon>
    </lineage>
</organism>